<name>A0ABP8KU82_9BACT</name>
<comment type="caution">
    <text evidence="8">The sequence shown here is derived from an EMBL/GenBank/DDBJ whole genome shotgun (WGS) entry which is preliminary data.</text>
</comment>
<dbReference type="PANTHER" id="PTHR42784">
    <property type="entry name" value="PYRANOSE 2-OXIDASE"/>
    <property type="match status" value="1"/>
</dbReference>
<accession>A0ABP8KU82</accession>
<dbReference type="Pfam" id="PF05199">
    <property type="entry name" value="GMC_oxred_C"/>
    <property type="match status" value="1"/>
</dbReference>
<dbReference type="Gene3D" id="3.50.50.60">
    <property type="entry name" value="FAD/NAD(P)-binding domain"/>
    <property type="match status" value="2"/>
</dbReference>
<evidence type="ECO:0000259" key="6">
    <source>
        <dbReference type="Pfam" id="PF00732"/>
    </source>
</evidence>
<comment type="similarity">
    <text evidence="2">Belongs to the GMC oxidoreductase family.</text>
</comment>
<keyword evidence="3" id="KW-0285">Flavoprotein</keyword>
<organism evidence="8 9">
    <name type="scientific">Nibrella viscosa</name>
    <dbReference type="NCBI Taxonomy" id="1084524"/>
    <lineage>
        <taxon>Bacteria</taxon>
        <taxon>Pseudomonadati</taxon>
        <taxon>Bacteroidota</taxon>
        <taxon>Cytophagia</taxon>
        <taxon>Cytophagales</taxon>
        <taxon>Spirosomataceae</taxon>
        <taxon>Nibrella</taxon>
    </lineage>
</organism>
<evidence type="ECO:0000256" key="2">
    <source>
        <dbReference type="ARBA" id="ARBA00010790"/>
    </source>
</evidence>
<evidence type="ECO:0000256" key="5">
    <source>
        <dbReference type="ARBA" id="ARBA00023002"/>
    </source>
</evidence>
<feature type="domain" description="Glucose-methanol-choline oxidoreductase C-terminal" evidence="7">
    <location>
        <begin position="449"/>
        <end position="505"/>
    </location>
</feature>
<reference evidence="9" key="1">
    <citation type="journal article" date="2019" name="Int. J. Syst. Evol. Microbiol.">
        <title>The Global Catalogue of Microorganisms (GCM) 10K type strain sequencing project: providing services to taxonomists for standard genome sequencing and annotation.</title>
        <authorList>
            <consortium name="The Broad Institute Genomics Platform"/>
            <consortium name="The Broad Institute Genome Sequencing Center for Infectious Disease"/>
            <person name="Wu L."/>
            <person name="Ma J."/>
        </authorList>
    </citation>
    <scope>NUCLEOTIDE SEQUENCE [LARGE SCALE GENOMIC DNA]</scope>
    <source>
        <strain evidence="9">JCM 17925</strain>
    </source>
</reference>
<dbReference type="Proteomes" id="UP001500936">
    <property type="component" value="Unassembled WGS sequence"/>
</dbReference>
<dbReference type="InterPro" id="IPR000172">
    <property type="entry name" value="GMC_OxRdtase_N"/>
</dbReference>
<keyword evidence="9" id="KW-1185">Reference proteome</keyword>
<dbReference type="EMBL" id="BAABHB010000013">
    <property type="protein sequence ID" value="GAA4415547.1"/>
    <property type="molecule type" value="Genomic_DNA"/>
</dbReference>
<sequence length="530" mass="58545">MKVTTPNHFDVIIIGTGAGGGTLAYKLAPSGLRILILERGDFIPKEKENWDPIEVFTKGRYRTTEQWYDQNDKPFSPFTHYCVGGNTKLYGSALFRLRETDFQETRHYGGISPAWPIRYQDLEPYYTEAEKLYSVHGQRGVDPTEPSASAPYPYGPIVHEPRMKELYEDIQRLGFRPFPLPIGVRLADNKPYPQAPVHLSNFDGFPDLTEAKADAHVVALNPALAYPNVTLLTNALVEKLETDVSGKRVNRVVAKRNGQLESYSANVVVVACGAVNSAALLLKSANEKHPNGLANSSDQVGRNYMKHLNGTIVAISDTPNNSVFQKSFGIADFYHNAPDSPYPLGAIQLMGKTDPDTLLDEAKDALPNVPLEYLSTHSIDFWLTSEDLPSPDNRVTVRPDGSIRTSYTPNNTEAYDRLKDKLLTILRQVGMTHYMVKDDVYVGYDLGISGVSHQAGTCRFGIDPKTSVLDINCKAHDLDNLYVVDSSFFVSSGAFNPSLTIIANALRVGDHLLGQLKAEEAVPEPTEVIA</sequence>
<dbReference type="SUPFAM" id="SSF51905">
    <property type="entry name" value="FAD/NAD(P)-binding domain"/>
    <property type="match status" value="1"/>
</dbReference>
<dbReference type="RefSeq" id="WP_345270415.1">
    <property type="nucleotide sequence ID" value="NZ_BAABHB010000013.1"/>
</dbReference>
<keyword evidence="4" id="KW-0274">FAD</keyword>
<keyword evidence="5" id="KW-0560">Oxidoreductase</keyword>
<evidence type="ECO:0000313" key="9">
    <source>
        <dbReference type="Proteomes" id="UP001500936"/>
    </source>
</evidence>
<evidence type="ECO:0000256" key="4">
    <source>
        <dbReference type="ARBA" id="ARBA00022827"/>
    </source>
</evidence>
<feature type="domain" description="Glucose-methanol-choline oxidoreductase N-terminal" evidence="6">
    <location>
        <begin position="204"/>
        <end position="308"/>
    </location>
</feature>
<evidence type="ECO:0000259" key="7">
    <source>
        <dbReference type="Pfam" id="PF05199"/>
    </source>
</evidence>
<comment type="cofactor">
    <cofactor evidence="1">
        <name>FAD</name>
        <dbReference type="ChEBI" id="CHEBI:57692"/>
    </cofactor>
</comment>
<dbReference type="InterPro" id="IPR036188">
    <property type="entry name" value="FAD/NAD-bd_sf"/>
</dbReference>
<dbReference type="Pfam" id="PF00732">
    <property type="entry name" value="GMC_oxred_N"/>
    <property type="match status" value="1"/>
</dbReference>
<dbReference type="InterPro" id="IPR051473">
    <property type="entry name" value="P2Ox-like"/>
</dbReference>
<dbReference type="InterPro" id="IPR007867">
    <property type="entry name" value="GMC_OxRtase_C"/>
</dbReference>
<evidence type="ECO:0000256" key="3">
    <source>
        <dbReference type="ARBA" id="ARBA00022630"/>
    </source>
</evidence>
<proteinExistence type="inferred from homology"/>
<evidence type="ECO:0000256" key="1">
    <source>
        <dbReference type="ARBA" id="ARBA00001974"/>
    </source>
</evidence>
<protein>
    <submittedName>
        <fullName evidence="8">GMC family oxidoreductase</fullName>
    </submittedName>
</protein>
<evidence type="ECO:0000313" key="8">
    <source>
        <dbReference type="EMBL" id="GAA4415547.1"/>
    </source>
</evidence>
<gene>
    <name evidence="8" type="ORF">GCM10023187_46140</name>
</gene>
<dbReference type="PANTHER" id="PTHR42784:SF1">
    <property type="entry name" value="PYRANOSE 2-OXIDASE"/>
    <property type="match status" value="1"/>
</dbReference>